<organism evidence="3 4">
    <name type="scientific">Fusarium longipes</name>
    <dbReference type="NCBI Taxonomy" id="694270"/>
    <lineage>
        <taxon>Eukaryota</taxon>
        <taxon>Fungi</taxon>
        <taxon>Dikarya</taxon>
        <taxon>Ascomycota</taxon>
        <taxon>Pezizomycotina</taxon>
        <taxon>Sordariomycetes</taxon>
        <taxon>Hypocreomycetidae</taxon>
        <taxon>Hypocreales</taxon>
        <taxon>Nectriaceae</taxon>
        <taxon>Fusarium</taxon>
    </lineage>
</organism>
<keyword evidence="4" id="KW-1185">Reference proteome</keyword>
<feature type="region of interest" description="Disordered" evidence="2">
    <location>
        <begin position="649"/>
        <end position="697"/>
    </location>
</feature>
<dbReference type="EMBL" id="PXOG01000170">
    <property type="protein sequence ID" value="RGP70510.1"/>
    <property type="molecule type" value="Genomic_DNA"/>
</dbReference>
<dbReference type="PANTHER" id="PTHR46128">
    <property type="entry name" value="MITOCHONDRIAL GROUP I INTRON SPLICING FACTOR CCM1"/>
    <property type="match status" value="1"/>
</dbReference>
<evidence type="ECO:0000313" key="4">
    <source>
        <dbReference type="Proteomes" id="UP000266234"/>
    </source>
</evidence>
<reference evidence="3 4" key="1">
    <citation type="journal article" date="2018" name="PLoS Pathog.">
        <title>Evolution of structural diversity of trichothecenes, a family of toxins produced by plant pathogenic and entomopathogenic fungi.</title>
        <authorList>
            <person name="Proctor R.H."/>
            <person name="McCormick S.P."/>
            <person name="Kim H.S."/>
            <person name="Cardoza R.E."/>
            <person name="Stanley A.M."/>
            <person name="Lindo L."/>
            <person name="Kelly A."/>
            <person name="Brown D.W."/>
            <person name="Lee T."/>
            <person name="Vaughan M.M."/>
            <person name="Alexander N.J."/>
            <person name="Busman M."/>
            <person name="Gutierrez S."/>
        </authorList>
    </citation>
    <scope>NUCLEOTIDE SEQUENCE [LARGE SCALE GENOMIC DNA]</scope>
    <source>
        <strain evidence="3 4">NRRL 20695</strain>
    </source>
</reference>
<proteinExistence type="inferred from homology"/>
<feature type="compositionally biased region" description="Low complexity" evidence="2">
    <location>
        <begin position="47"/>
        <end position="64"/>
    </location>
</feature>
<dbReference type="InterPro" id="IPR002885">
    <property type="entry name" value="PPR_rpt"/>
</dbReference>
<dbReference type="Pfam" id="PF13812">
    <property type="entry name" value="PPR_3"/>
    <property type="match status" value="1"/>
</dbReference>
<dbReference type="Gene3D" id="1.25.40.10">
    <property type="entry name" value="Tetratricopeptide repeat domain"/>
    <property type="match status" value="1"/>
</dbReference>
<dbReference type="NCBIfam" id="TIGR00756">
    <property type="entry name" value="PPR"/>
    <property type="match status" value="1"/>
</dbReference>
<dbReference type="InterPro" id="IPR011990">
    <property type="entry name" value="TPR-like_helical_dom_sf"/>
</dbReference>
<evidence type="ECO:0000313" key="3">
    <source>
        <dbReference type="EMBL" id="RGP70510.1"/>
    </source>
</evidence>
<dbReference type="PANTHER" id="PTHR46128:SF324">
    <property type="entry name" value="PENTACOTRIPEPTIDE-REPEAT REGION OF PRORP DOMAIN-CONTAINING PROTEIN"/>
    <property type="match status" value="1"/>
</dbReference>
<dbReference type="OrthoDB" id="185373at2759"/>
<accession>A0A395SDQ8</accession>
<feature type="compositionally biased region" description="Basic and acidic residues" evidence="2">
    <location>
        <begin position="74"/>
        <end position="83"/>
    </location>
</feature>
<evidence type="ECO:0008006" key="5">
    <source>
        <dbReference type="Google" id="ProtNLM"/>
    </source>
</evidence>
<name>A0A395SDQ8_9HYPO</name>
<dbReference type="STRING" id="694270.A0A395SDQ8"/>
<dbReference type="Pfam" id="PF13041">
    <property type="entry name" value="PPR_2"/>
    <property type="match status" value="1"/>
</dbReference>
<dbReference type="AlphaFoldDB" id="A0A395SDQ8"/>
<sequence>MADKLIYGGACLRRALQLVPRQRLPARSFFEFQHRSFHKPRHAFDSTTTKPARRTPTTEAPATAVSKTHTPKQITRDTPRSLEDGVENSVSTEKEKLRMERAVRQELKYLSDDPWKFSQYVKKALEEGKFEEAYLAVQMGSRNLQLVVPWTLLMDHLLQKQQLTKAIKLFNEMKKRAQFPNASTYTTLFRGLARSQHPKLAVAEAVKQYNNLLKDTRLEPNITHLNAVLNVCNRAGDLDSMFSIVDTVNDSTRAANAYTYSIIISALRWNVQKDLKDLTDEQKEFNIKNALQRAKAIWGEAMSQWRQGRLVIDEELVSSMGRLMLMSSDAADKKEILDIVEQTMNVPNLSKIQERSAADARRTDPSTGAVAKKNGNGLYTTPGNNTLSMLLQVVLQTKQSSIGIKYWNFLVREYGMEPDRDCWMRLFSILKQARASAHATEILSIVPQDITNSRFYRMAMETCIRDNINHNVIKNADRALDSMMERIKVPDPQTMRLYLVAVQNSHYQLRARANEGDVAGAKRAYGIQVTKALDRLWVPYRKLHDHFFRDVKAKMDQDEGTLYNQQREVIALARIMYGSFNKVIQQQMLPEEDLERIRPIGGRINREIQAFFAKREEKEPNLRKTKGRGAAEEEMSEYYTVMEIESFWDTTQAGRPPRERDSSRSFDDRRSRGYDNDRRRRNNDRHGTGPYRPGLAV</sequence>
<feature type="region of interest" description="Disordered" evidence="2">
    <location>
        <begin position="42"/>
        <end position="93"/>
    </location>
</feature>
<gene>
    <name evidence="3" type="ORF">FLONG3_7431</name>
</gene>
<evidence type="ECO:0000256" key="1">
    <source>
        <dbReference type="ARBA" id="ARBA00007626"/>
    </source>
</evidence>
<evidence type="ECO:0000256" key="2">
    <source>
        <dbReference type="SAM" id="MobiDB-lite"/>
    </source>
</evidence>
<dbReference type="Proteomes" id="UP000266234">
    <property type="component" value="Unassembled WGS sequence"/>
</dbReference>
<comment type="similarity">
    <text evidence="1">Belongs to the PPR family. P subfamily.</text>
</comment>
<dbReference type="InterPro" id="IPR050872">
    <property type="entry name" value="PPR_P_subfamily"/>
</dbReference>
<feature type="region of interest" description="Disordered" evidence="2">
    <location>
        <begin position="353"/>
        <end position="377"/>
    </location>
</feature>
<feature type="compositionally biased region" description="Basic and acidic residues" evidence="2">
    <location>
        <begin position="656"/>
        <end position="678"/>
    </location>
</feature>
<protein>
    <recommendedName>
        <fullName evidence="5">Pentatricopeptide repeat</fullName>
    </recommendedName>
</protein>
<feature type="compositionally biased region" description="Basic and acidic residues" evidence="2">
    <location>
        <begin position="353"/>
        <end position="364"/>
    </location>
</feature>
<comment type="caution">
    <text evidence="3">The sequence shown here is derived from an EMBL/GenBank/DDBJ whole genome shotgun (WGS) entry which is preliminary data.</text>
</comment>